<dbReference type="SUPFAM" id="SSF81901">
    <property type="entry name" value="HCP-like"/>
    <property type="match status" value="1"/>
</dbReference>
<feature type="transmembrane region" description="Helical" evidence="1">
    <location>
        <begin position="35"/>
        <end position="53"/>
    </location>
</feature>
<keyword evidence="1" id="KW-0812">Transmembrane</keyword>
<dbReference type="AlphaFoldDB" id="A0A445JK88"/>
<name>A0A445JK88_GLYSO</name>
<dbReference type="PANTHER" id="PTHR45088:SF1">
    <property type="entry name" value="OS04G0476000 PROTEIN"/>
    <property type="match status" value="1"/>
</dbReference>
<dbReference type="PANTHER" id="PTHR45088">
    <property type="entry name" value="OSJNBA0022H21.17 PROTEIN"/>
    <property type="match status" value="1"/>
</dbReference>
<accession>A0A445JK88</accession>
<evidence type="ECO:0000313" key="3">
    <source>
        <dbReference type="Proteomes" id="UP000289340"/>
    </source>
</evidence>
<keyword evidence="1" id="KW-0472">Membrane</keyword>
<dbReference type="EMBL" id="QZWG01000008">
    <property type="protein sequence ID" value="RZB98880.1"/>
    <property type="molecule type" value="Genomic_DNA"/>
</dbReference>
<comment type="caution">
    <text evidence="2">The sequence shown here is derived from an EMBL/GenBank/DDBJ whole genome shotgun (WGS) entry which is preliminary data.</text>
</comment>
<gene>
    <name evidence="2" type="ORF">D0Y65_021660</name>
</gene>
<dbReference type="InterPro" id="IPR011990">
    <property type="entry name" value="TPR-like_helical_dom_sf"/>
</dbReference>
<reference evidence="2 3" key="1">
    <citation type="submission" date="2018-09" db="EMBL/GenBank/DDBJ databases">
        <title>A high-quality reference genome of wild soybean provides a powerful tool to mine soybean genomes.</title>
        <authorList>
            <person name="Xie M."/>
            <person name="Chung C.Y.L."/>
            <person name="Li M.-W."/>
            <person name="Wong F.-L."/>
            <person name="Chan T.-F."/>
            <person name="Lam H.-M."/>
        </authorList>
    </citation>
    <scope>NUCLEOTIDE SEQUENCE [LARGE SCALE GENOMIC DNA]</scope>
    <source>
        <strain evidence="3">cv. W05</strain>
        <tissue evidence="2">Hypocotyl of etiolated seedlings</tissue>
    </source>
</reference>
<evidence type="ECO:0000313" key="2">
    <source>
        <dbReference type="EMBL" id="RZB98880.1"/>
    </source>
</evidence>
<proteinExistence type="predicted"/>
<organism evidence="2 3">
    <name type="scientific">Glycine soja</name>
    <name type="common">Wild soybean</name>
    <dbReference type="NCBI Taxonomy" id="3848"/>
    <lineage>
        <taxon>Eukaryota</taxon>
        <taxon>Viridiplantae</taxon>
        <taxon>Streptophyta</taxon>
        <taxon>Embryophyta</taxon>
        <taxon>Tracheophyta</taxon>
        <taxon>Spermatophyta</taxon>
        <taxon>Magnoliopsida</taxon>
        <taxon>eudicotyledons</taxon>
        <taxon>Gunneridae</taxon>
        <taxon>Pentapetalae</taxon>
        <taxon>rosids</taxon>
        <taxon>fabids</taxon>
        <taxon>Fabales</taxon>
        <taxon>Fabaceae</taxon>
        <taxon>Papilionoideae</taxon>
        <taxon>50 kb inversion clade</taxon>
        <taxon>NPAAA clade</taxon>
        <taxon>indigoferoid/millettioid clade</taxon>
        <taxon>Phaseoleae</taxon>
        <taxon>Glycine</taxon>
        <taxon>Glycine subgen. Soja</taxon>
    </lineage>
</organism>
<evidence type="ECO:0000256" key="1">
    <source>
        <dbReference type="SAM" id="Phobius"/>
    </source>
</evidence>
<dbReference type="Gene3D" id="1.25.40.10">
    <property type="entry name" value="Tetratricopeptide repeat domain"/>
    <property type="match status" value="1"/>
</dbReference>
<keyword evidence="1" id="KW-1133">Transmembrane helix</keyword>
<keyword evidence="3" id="KW-1185">Reference proteome</keyword>
<dbReference type="Proteomes" id="UP000289340">
    <property type="component" value="Chromosome 8"/>
</dbReference>
<sequence>MEEISLSVLFEQDRKIHVAATDSSADQIRYTLRSLFLFFVFVFFIGWTCYGGYVRAMYNISLCFSFGEGLTRNHQLARKWMKWATDCGHSKAQFEHGLALFSAVIMIFYNKGKWRATVRYVSLGKILMLV</sequence>
<protein>
    <submittedName>
        <fullName evidence="2">F-box protein</fullName>
    </submittedName>
</protein>
<dbReference type="InterPro" id="IPR053301">
    <property type="entry name" value="F-box_motif"/>
</dbReference>